<keyword evidence="1" id="KW-0732">Signal</keyword>
<dbReference type="AlphaFoldDB" id="A0A0W0ZQS4"/>
<evidence type="ECO:0000313" key="2">
    <source>
        <dbReference type="EMBL" id="KTD71378.1"/>
    </source>
</evidence>
<dbReference type="RefSeq" id="WP_058521935.1">
    <property type="nucleotide sequence ID" value="NZ_CAAAIP010000002.1"/>
</dbReference>
<dbReference type="Proteomes" id="UP000054693">
    <property type="component" value="Unassembled WGS sequence"/>
</dbReference>
<reference evidence="2 3" key="1">
    <citation type="submission" date="2015-11" db="EMBL/GenBank/DDBJ databases">
        <title>Genomic analysis of 38 Legionella species identifies large and diverse effector repertoires.</title>
        <authorList>
            <person name="Burstein D."/>
            <person name="Amaro F."/>
            <person name="Zusman T."/>
            <person name="Lifshitz Z."/>
            <person name="Cohen O."/>
            <person name="Gilbert J.A."/>
            <person name="Pupko T."/>
            <person name="Shuman H.A."/>
            <person name="Segal G."/>
        </authorList>
    </citation>
    <scope>NUCLEOTIDE SEQUENCE [LARGE SCALE GENOMIC DNA]</scope>
    <source>
        <strain evidence="2 3">ATCC 49180</strain>
    </source>
</reference>
<protein>
    <submittedName>
        <fullName evidence="2">Intracellular multiplication protein IcmX</fullName>
    </submittedName>
</protein>
<evidence type="ECO:0000256" key="1">
    <source>
        <dbReference type="SAM" id="SignalP"/>
    </source>
</evidence>
<keyword evidence="3" id="KW-1185">Reference proteome</keyword>
<proteinExistence type="predicted"/>
<dbReference type="PATRIC" id="fig|40335.7.peg.2924"/>
<accession>A0A0W0ZQS4</accession>
<dbReference type="EMBL" id="LNZA01000008">
    <property type="protein sequence ID" value="KTD71378.1"/>
    <property type="molecule type" value="Genomic_DNA"/>
</dbReference>
<organism evidence="2 3">
    <name type="scientific">Legionella tucsonensis</name>
    <dbReference type="NCBI Taxonomy" id="40335"/>
    <lineage>
        <taxon>Bacteria</taxon>
        <taxon>Pseudomonadati</taxon>
        <taxon>Pseudomonadota</taxon>
        <taxon>Gammaproteobacteria</taxon>
        <taxon>Legionellales</taxon>
        <taxon>Legionellaceae</taxon>
        <taxon>Legionella</taxon>
    </lineage>
</organism>
<dbReference type="STRING" id="40335.Ltuc_2737"/>
<sequence>MKLASKLMLLNVLYFTAFSATAQDLTTSTDPSQYYQNQQTENTKKLLKYFENFGQYLGFQVNKAPTEDNKDYSVTYKLIDLTTSQLSQAYQFYTLLGSIPVNTFASGQSQQTGTTTGNPLAQFLPTDSANTSPYNPSAMIINPLANLAFPNYASTSTTGVSVTPLIDQQTYQEDPVSQSVLNILATPDYSYCLDPTSSTLTFTPGCQLLYNTLVPLKVVGEIPSATMFFDPTYLQQFLNHLNSNALTGPLMYSTQDLGTNQEKNKAAKNGLNAQNQEQLAANFIRYVSGGVIPIALPKWKDYDTLYTQTLGDRSSSTPTTKQMQAQQTLAKYLASLRAYAAQNSVGISNLYFIMSKRMPQTAPSGGQTGSTSSGPTSQALTEFNMATWRLYNTTSTGGTSAATAAAASGTGGTGEPGNTPWINSLNNAPPATVEKEIAILLAEINYQLYLDRQVHERLLMTNSILLLQSVRTGAPSTDFTAGQQP</sequence>
<name>A0A0W0ZQS4_9GAMM</name>
<feature type="signal peptide" evidence="1">
    <location>
        <begin position="1"/>
        <end position="22"/>
    </location>
</feature>
<gene>
    <name evidence="2" type="primary">icmX</name>
    <name evidence="2" type="ORF">Ltuc_2737</name>
</gene>
<dbReference type="OrthoDB" id="5634380at2"/>
<dbReference type="NCBIfam" id="NF038225">
    <property type="entry name" value="IcmX_IVB"/>
    <property type="match status" value="1"/>
</dbReference>
<comment type="caution">
    <text evidence="2">The sequence shown here is derived from an EMBL/GenBank/DDBJ whole genome shotgun (WGS) entry which is preliminary data.</text>
</comment>
<evidence type="ECO:0000313" key="3">
    <source>
        <dbReference type="Proteomes" id="UP000054693"/>
    </source>
</evidence>
<feature type="chain" id="PRO_5006918951" evidence="1">
    <location>
        <begin position="23"/>
        <end position="485"/>
    </location>
</feature>